<evidence type="ECO:0000313" key="2">
    <source>
        <dbReference type="Proteomes" id="UP000814140"/>
    </source>
</evidence>
<dbReference type="Proteomes" id="UP000814140">
    <property type="component" value="Unassembled WGS sequence"/>
</dbReference>
<evidence type="ECO:0000313" key="1">
    <source>
        <dbReference type="EMBL" id="KAI0062002.1"/>
    </source>
</evidence>
<dbReference type="EMBL" id="MU277209">
    <property type="protein sequence ID" value="KAI0062002.1"/>
    <property type="molecule type" value="Genomic_DNA"/>
</dbReference>
<name>A0ACB8T0M3_9AGAM</name>
<reference evidence="1" key="1">
    <citation type="submission" date="2021-03" db="EMBL/GenBank/DDBJ databases">
        <authorList>
            <consortium name="DOE Joint Genome Institute"/>
            <person name="Ahrendt S."/>
            <person name="Looney B.P."/>
            <person name="Miyauchi S."/>
            <person name="Morin E."/>
            <person name="Drula E."/>
            <person name="Courty P.E."/>
            <person name="Chicoki N."/>
            <person name="Fauchery L."/>
            <person name="Kohler A."/>
            <person name="Kuo A."/>
            <person name="Labutti K."/>
            <person name="Pangilinan J."/>
            <person name="Lipzen A."/>
            <person name="Riley R."/>
            <person name="Andreopoulos W."/>
            <person name="He G."/>
            <person name="Johnson J."/>
            <person name="Barry K.W."/>
            <person name="Grigoriev I.V."/>
            <person name="Nagy L."/>
            <person name="Hibbett D."/>
            <person name="Henrissat B."/>
            <person name="Matheny P.B."/>
            <person name="Labbe J."/>
            <person name="Martin F."/>
        </authorList>
    </citation>
    <scope>NUCLEOTIDE SEQUENCE</scope>
    <source>
        <strain evidence="1">HHB10654</strain>
    </source>
</reference>
<protein>
    <submittedName>
        <fullName evidence="1">Uncharacterized protein</fullName>
    </submittedName>
</protein>
<comment type="caution">
    <text evidence="1">The sequence shown here is derived from an EMBL/GenBank/DDBJ whole genome shotgun (WGS) entry which is preliminary data.</text>
</comment>
<organism evidence="1 2">
    <name type="scientific">Artomyces pyxidatus</name>
    <dbReference type="NCBI Taxonomy" id="48021"/>
    <lineage>
        <taxon>Eukaryota</taxon>
        <taxon>Fungi</taxon>
        <taxon>Dikarya</taxon>
        <taxon>Basidiomycota</taxon>
        <taxon>Agaricomycotina</taxon>
        <taxon>Agaricomycetes</taxon>
        <taxon>Russulales</taxon>
        <taxon>Auriscalpiaceae</taxon>
        <taxon>Artomyces</taxon>
    </lineage>
</organism>
<proteinExistence type="predicted"/>
<keyword evidence="2" id="KW-1185">Reference proteome</keyword>
<sequence>MHDPLQLPDILAVIFGLLDASSNASNALVCKRWSDIALDELWRELDDLEPLMRILAWDEEQNDYGVPTTAQWARYAIYSSRVRHLNLSDDRTDFETDFWGCLNRVSIHRPTLAMLPQLRHYQWNLSDRRFAPLFFNSTVTTFNFVVEEVDEDMDEYSDKILAQIVVARMPAIINLHLWWPASYEPDATLVPMLLDGFPGLREIHLPLRAYTSDTYLRLSKLQYLRVIDFQGSVEDSVVDPGPSEAGAEEYRPLELSHDAFPALSKLVLYLDPPQAATFIQQDHFPIEQLQSLFIYSKHAVAPRTLPAFLDLLKTKCRSLGKLVMMLSGNTKKTLLGLDTEPDLLASFTLDTFRPILSYQELAQLSVYNCAQPLDITDEEVVEIVRSLPRLKGLDLNCAPLHLSRPKLTLSSLALLSTHCPQLSYLSLYADLDAPLSPFAQSCSASFVALEKLCMGPAPLKKMSVRPAAIMLSRILRGFTEMFMGHDIRSFTEYSVSKWDIPQDRLDNWDEVAAAVELMVMARKDERRTLG</sequence>
<gene>
    <name evidence="1" type="ORF">BV25DRAFT_1825869</name>
</gene>
<accession>A0ACB8T0M3</accession>
<reference evidence="1" key="2">
    <citation type="journal article" date="2022" name="New Phytol.">
        <title>Evolutionary transition to the ectomycorrhizal habit in the genomes of a hyperdiverse lineage of mushroom-forming fungi.</title>
        <authorList>
            <person name="Looney B."/>
            <person name="Miyauchi S."/>
            <person name="Morin E."/>
            <person name="Drula E."/>
            <person name="Courty P.E."/>
            <person name="Kohler A."/>
            <person name="Kuo A."/>
            <person name="LaButti K."/>
            <person name="Pangilinan J."/>
            <person name="Lipzen A."/>
            <person name="Riley R."/>
            <person name="Andreopoulos W."/>
            <person name="He G."/>
            <person name="Johnson J."/>
            <person name="Nolan M."/>
            <person name="Tritt A."/>
            <person name="Barry K.W."/>
            <person name="Grigoriev I.V."/>
            <person name="Nagy L.G."/>
            <person name="Hibbett D."/>
            <person name="Henrissat B."/>
            <person name="Matheny P.B."/>
            <person name="Labbe J."/>
            <person name="Martin F.M."/>
        </authorList>
    </citation>
    <scope>NUCLEOTIDE SEQUENCE</scope>
    <source>
        <strain evidence="1">HHB10654</strain>
    </source>
</reference>